<dbReference type="InterPro" id="IPR003594">
    <property type="entry name" value="HATPase_dom"/>
</dbReference>
<dbReference type="OrthoDB" id="9796457at2"/>
<dbReference type="InterPro" id="IPR005467">
    <property type="entry name" value="His_kinase_dom"/>
</dbReference>
<dbReference type="SUPFAM" id="SSF48452">
    <property type="entry name" value="TPR-like"/>
    <property type="match status" value="1"/>
</dbReference>
<evidence type="ECO:0000256" key="5">
    <source>
        <dbReference type="ARBA" id="ARBA00022777"/>
    </source>
</evidence>
<dbReference type="Gene3D" id="3.30.565.10">
    <property type="entry name" value="Histidine kinase-like ATPase, C-terminal domain"/>
    <property type="match status" value="1"/>
</dbReference>
<keyword evidence="6" id="KW-0902">Two-component regulatory system</keyword>
<dbReference type="InterPro" id="IPR004358">
    <property type="entry name" value="Sig_transdc_His_kin-like_C"/>
</dbReference>
<keyword evidence="4" id="KW-0808">Transferase</keyword>
<sequence>MRPLSIKALASGLVMFLFPYAAISACTGSAHADSLLTLLPQTHDAAGRERIYVLLADLSGDSLELAAPYWEAALAEAHKAGDTYGCKDALDFLVRKFADRDTRRAEKYIALSDSILPGSRHALFRSSLYAYYLWKQMNDNNSIETVTRALEELKGKNRDQLTPEERIEWEFLTGLAIDFSSISTEAYGNIPKAIPYVEQALEKLRKYPLEERLHLEKICHDELSDLYMLCKDKRAEEQIGQCIDLHRKWLAMDDRFERPHRDTTGYMMRAYAKMVYLRDLIPEEKVSDYYQKCMELARAKCDTAEIYSTSARYYQYMGDNERAVAYIDSTITAYKRAGIKADFAPIYATQSYLYEAMGEYKKALGAVREANNIRFNKRVEEAQSSLAEMQTLFDVDQLEFEKSRLTGRIRFIALLAGGILVLLLIGWSIYQYAMVRRLKQIRRQLIDANKEITRQSRRAMESEKMKTAFINSMCHEIRTPLNAINGFSDLLLEGDHDHNTRREFREQIWASTTALTTLLENMLELSRLVSSEEPLPLAETDLGLLCAERLQIQRELSQNPSVEYILKGGGRGTCVIPTNETYMTRVIDNLLQNAAKFTATGSITVCCEKDDRERRFHILVADTGIGIAPDKQEWVFDRFTKVDSFKPGSGIGLYLCRLIVTRLGGAIRVCPDYRAGCCIEITLPY</sequence>
<evidence type="ECO:0000313" key="10">
    <source>
        <dbReference type="EMBL" id="OUN04372.1"/>
    </source>
</evidence>
<organism evidence="10 11">
    <name type="scientific">Alistipes onderdonkii</name>
    <dbReference type="NCBI Taxonomy" id="328813"/>
    <lineage>
        <taxon>Bacteria</taxon>
        <taxon>Pseudomonadati</taxon>
        <taxon>Bacteroidota</taxon>
        <taxon>Bacteroidia</taxon>
        <taxon>Bacteroidales</taxon>
        <taxon>Rikenellaceae</taxon>
        <taxon>Alistipes</taxon>
    </lineage>
</organism>
<dbReference type="Proteomes" id="UP000195772">
    <property type="component" value="Unassembled WGS sequence"/>
</dbReference>
<dbReference type="EC" id="2.7.13.3" evidence="2"/>
<evidence type="ECO:0000256" key="6">
    <source>
        <dbReference type="ARBA" id="ARBA00023012"/>
    </source>
</evidence>
<evidence type="ECO:0000256" key="1">
    <source>
        <dbReference type="ARBA" id="ARBA00000085"/>
    </source>
</evidence>
<name>A0A1Y3QXG7_9BACT</name>
<evidence type="ECO:0000256" key="3">
    <source>
        <dbReference type="ARBA" id="ARBA00022553"/>
    </source>
</evidence>
<dbReference type="PROSITE" id="PS50109">
    <property type="entry name" value="HIS_KIN"/>
    <property type="match status" value="1"/>
</dbReference>
<dbReference type="GO" id="GO:0000155">
    <property type="term" value="F:phosphorelay sensor kinase activity"/>
    <property type="evidence" value="ECO:0007669"/>
    <property type="project" value="InterPro"/>
</dbReference>
<keyword evidence="7" id="KW-0472">Membrane</keyword>
<dbReference type="eggNOG" id="COG2205">
    <property type="taxonomic scope" value="Bacteria"/>
</dbReference>
<dbReference type="PANTHER" id="PTHR43711:SF26">
    <property type="entry name" value="SENSOR HISTIDINE KINASE RCSC"/>
    <property type="match status" value="1"/>
</dbReference>
<feature type="chain" id="PRO_5010997509" description="histidine kinase" evidence="8">
    <location>
        <begin position="33"/>
        <end position="685"/>
    </location>
</feature>
<evidence type="ECO:0000259" key="9">
    <source>
        <dbReference type="PROSITE" id="PS50109"/>
    </source>
</evidence>
<dbReference type="InterPro" id="IPR050736">
    <property type="entry name" value="Sensor_HK_Regulatory"/>
</dbReference>
<dbReference type="PANTHER" id="PTHR43711">
    <property type="entry name" value="TWO-COMPONENT HISTIDINE KINASE"/>
    <property type="match status" value="1"/>
</dbReference>
<evidence type="ECO:0000256" key="4">
    <source>
        <dbReference type="ARBA" id="ARBA00022679"/>
    </source>
</evidence>
<dbReference type="Pfam" id="PF02518">
    <property type="entry name" value="HATPase_c"/>
    <property type="match status" value="1"/>
</dbReference>
<evidence type="ECO:0000313" key="11">
    <source>
        <dbReference type="Proteomes" id="UP000195772"/>
    </source>
</evidence>
<keyword evidence="3" id="KW-0597">Phosphoprotein</keyword>
<protein>
    <recommendedName>
        <fullName evidence="2">histidine kinase</fullName>
        <ecNumber evidence="2">2.7.13.3</ecNumber>
    </recommendedName>
</protein>
<dbReference type="InterPro" id="IPR003661">
    <property type="entry name" value="HisK_dim/P_dom"/>
</dbReference>
<keyword evidence="8" id="KW-0732">Signal</keyword>
<evidence type="ECO:0000256" key="2">
    <source>
        <dbReference type="ARBA" id="ARBA00012438"/>
    </source>
</evidence>
<proteinExistence type="predicted"/>
<feature type="signal peptide" evidence="8">
    <location>
        <begin position="1"/>
        <end position="32"/>
    </location>
</feature>
<evidence type="ECO:0000256" key="8">
    <source>
        <dbReference type="SAM" id="SignalP"/>
    </source>
</evidence>
<comment type="caution">
    <text evidence="10">The sequence shown here is derived from an EMBL/GenBank/DDBJ whole genome shotgun (WGS) entry which is preliminary data.</text>
</comment>
<dbReference type="eggNOG" id="COG0457">
    <property type="taxonomic scope" value="Bacteria"/>
</dbReference>
<reference evidence="11" key="1">
    <citation type="submission" date="2017-04" db="EMBL/GenBank/DDBJ databases">
        <title>Function of individual gut microbiota members based on whole genome sequencing of pure cultures obtained from chicken caecum.</title>
        <authorList>
            <person name="Medvecky M."/>
            <person name="Cejkova D."/>
            <person name="Polansky O."/>
            <person name="Karasova D."/>
            <person name="Kubasova T."/>
            <person name="Cizek A."/>
            <person name="Rychlik I."/>
        </authorList>
    </citation>
    <scope>NUCLEOTIDE SEQUENCE [LARGE SCALE GENOMIC DNA]</scope>
    <source>
        <strain evidence="11">An90</strain>
    </source>
</reference>
<keyword evidence="5 10" id="KW-0418">Kinase</keyword>
<feature type="transmembrane region" description="Helical" evidence="7">
    <location>
        <begin position="411"/>
        <end position="433"/>
    </location>
</feature>
<accession>A0A1Y3QXG7</accession>
<dbReference type="InterPro" id="IPR036890">
    <property type="entry name" value="HATPase_C_sf"/>
</dbReference>
<dbReference type="Pfam" id="PF00512">
    <property type="entry name" value="HisKA"/>
    <property type="match status" value="1"/>
</dbReference>
<dbReference type="RefSeq" id="WP_032135117.1">
    <property type="nucleotide sequence ID" value="NZ_JADNCE010000001.1"/>
</dbReference>
<dbReference type="InterPro" id="IPR011990">
    <property type="entry name" value="TPR-like_helical_dom_sf"/>
</dbReference>
<evidence type="ECO:0000256" key="7">
    <source>
        <dbReference type="SAM" id="Phobius"/>
    </source>
</evidence>
<dbReference type="Gene3D" id="1.10.287.130">
    <property type="match status" value="1"/>
</dbReference>
<keyword evidence="7" id="KW-0812">Transmembrane</keyword>
<dbReference type="SMART" id="SM00388">
    <property type="entry name" value="HisKA"/>
    <property type="match status" value="1"/>
</dbReference>
<dbReference type="PRINTS" id="PR00344">
    <property type="entry name" value="BCTRLSENSOR"/>
</dbReference>
<keyword evidence="7" id="KW-1133">Transmembrane helix</keyword>
<dbReference type="InterPro" id="IPR036097">
    <property type="entry name" value="HisK_dim/P_sf"/>
</dbReference>
<dbReference type="SUPFAM" id="SSF47384">
    <property type="entry name" value="Homodimeric domain of signal transducing histidine kinase"/>
    <property type="match status" value="1"/>
</dbReference>
<feature type="domain" description="Histidine kinase" evidence="9">
    <location>
        <begin position="472"/>
        <end position="685"/>
    </location>
</feature>
<comment type="catalytic activity">
    <reaction evidence="1">
        <text>ATP + protein L-histidine = ADP + protein N-phospho-L-histidine.</text>
        <dbReference type="EC" id="2.7.13.3"/>
    </reaction>
</comment>
<gene>
    <name evidence="10" type="ORF">B5G41_03410</name>
</gene>
<dbReference type="PROSITE" id="PS51257">
    <property type="entry name" value="PROKAR_LIPOPROTEIN"/>
    <property type="match status" value="1"/>
</dbReference>
<dbReference type="SUPFAM" id="SSF55874">
    <property type="entry name" value="ATPase domain of HSP90 chaperone/DNA topoisomerase II/histidine kinase"/>
    <property type="match status" value="1"/>
</dbReference>
<dbReference type="AlphaFoldDB" id="A0A1Y3QXG7"/>
<dbReference type="EMBL" id="NFHB01000002">
    <property type="protein sequence ID" value="OUN04372.1"/>
    <property type="molecule type" value="Genomic_DNA"/>
</dbReference>
<dbReference type="Gene3D" id="1.25.40.10">
    <property type="entry name" value="Tetratricopeptide repeat domain"/>
    <property type="match status" value="1"/>
</dbReference>
<dbReference type="SMART" id="SM00387">
    <property type="entry name" value="HATPase_c"/>
    <property type="match status" value="1"/>
</dbReference>
<dbReference type="CDD" id="cd00082">
    <property type="entry name" value="HisKA"/>
    <property type="match status" value="1"/>
</dbReference>